<reference evidence="2" key="2">
    <citation type="submission" date="2023-03" db="EMBL/GenBank/DDBJ databases">
        <authorList>
            <person name="Inwood S.N."/>
            <person name="Skelly J.G."/>
            <person name="Guhlin J."/>
            <person name="Harrop T.W.R."/>
            <person name="Goldson S.G."/>
            <person name="Dearden P.K."/>
        </authorList>
    </citation>
    <scope>NUCLEOTIDE SEQUENCE</scope>
    <source>
        <strain evidence="2">Lincoln</strain>
        <tissue evidence="2">Whole body</tissue>
    </source>
</reference>
<dbReference type="InterPro" id="IPR052643">
    <property type="entry name" value="ERP44"/>
</dbReference>
<dbReference type="Pfam" id="PF00085">
    <property type="entry name" value="Thioredoxin"/>
    <property type="match status" value="1"/>
</dbReference>
<dbReference type="InterPro" id="IPR013766">
    <property type="entry name" value="Thioredoxin_domain"/>
</dbReference>
<dbReference type="Gene3D" id="3.40.30.10">
    <property type="entry name" value="Glutaredoxin"/>
    <property type="match status" value="3"/>
</dbReference>
<dbReference type="GO" id="GO:0006457">
    <property type="term" value="P:protein folding"/>
    <property type="evidence" value="ECO:0007669"/>
    <property type="project" value="TreeGrafter"/>
</dbReference>
<reference evidence="2" key="1">
    <citation type="journal article" date="2023" name="bioRxiv">
        <title>Scaffold-level genome assemblies of two parasitoid biocontrol wasps reveal the parthenogenesis mechanism and an associated novel virus.</title>
        <authorList>
            <person name="Inwood S."/>
            <person name="Skelly J."/>
            <person name="Guhlin J."/>
            <person name="Harrop T."/>
            <person name="Goldson S."/>
            <person name="Dearden P."/>
        </authorList>
    </citation>
    <scope>NUCLEOTIDE SEQUENCE</scope>
    <source>
        <strain evidence="2">Lincoln</strain>
        <tissue evidence="2">Whole body</tissue>
    </source>
</reference>
<evidence type="ECO:0000259" key="1">
    <source>
        <dbReference type="Pfam" id="PF00085"/>
    </source>
</evidence>
<gene>
    <name evidence="2" type="ORF">PV327_007871</name>
</gene>
<evidence type="ECO:0000313" key="3">
    <source>
        <dbReference type="Proteomes" id="UP001168972"/>
    </source>
</evidence>
<dbReference type="EMBL" id="JAQQBR010000004">
    <property type="protein sequence ID" value="KAK0179045.1"/>
    <property type="molecule type" value="Genomic_DNA"/>
</dbReference>
<organism evidence="2 3">
    <name type="scientific">Microctonus hyperodae</name>
    <name type="common">Parasitoid wasp</name>
    <dbReference type="NCBI Taxonomy" id="165561"/>
    <lineage>
        <taxon>Eukaryota</taxon>
        <taxon>Metazoa</taxon>
        <taxon>Ecdysozoa</taxon>
        <taxon>Arthropoda</taxon>
        <taxon>Hexapoda</taxon>
        <taxon>Insecta</taxon>
        <taxon>Pterygota</taxon>
        <taxon>Neoptera</taxon>
        <taxon>Endopterygota</taxon>
        <taxon>Hymenoptera</taxon>
        <taxon>Apocrita</taxon>
        <taxon>Ichneumonoidea</taxon>
        <taxon>Braconidae</taxon>
        <taxon>Euphorinae</taxon>
        <taxon>Microctonus</taxon>
    </lineage>
</organism>
<dbReference type="SUPFAM" id="SSF52833">
    <property type="entry name" value="Thioredoxin-like"/>
    <property type="match status" value="3"/>
</dbReference>
<proteinExistence type="predicted"/>
<dbReference type="Proteomes" id="UP001168972">
    <property type="component" value="Unassembled WGS sequence"/>
</dbReference>
<dbReference type="InterPro" id="IPR036249">
    <property type="entry name" value="Thioredoxin-like_sf"/>
</dbReference>
<protein>
    <recommendedName>
        <fullName evidence="1">Thioredoxin domain-containing protein</fullName>
    </recommendedName>
</protein>
<dbReference type="GO" id="GO:0005789">
    <property type="term" value="C:endoplasmic reticulum membrane"/>
    <property type="evidence" value="ECO:0007669"/>
    <property type="project" value="TreeGrafter"/>
</dbReference>
<feature type="domain" description="Thioredoxin" evidence="1">
    <location>
        <begin position="29"/>
        <end position="113"/>
    </location>
</feature>
<comment type="caution">
    <text evidence="2">The sequence shown here is derived from an EMBL/GenBank/DDBJ whole genome shotgun (WGS) entry which is preliminary data.</text>
</comment>
<dbReference type="Pfam" id="PF13848">
    <property type="entry name" value="Thioredoxin_6"/>
    <property type="match status" value="1"/>
</dbReference>
<evidence type="ECO:0000313" key="2">
    <source>
        <dbReference type="EMBL" id="KAK0179045.1"/>
    </source>
</evidence>
<dbReference type="CDD" id="cd02947">
    <property type="entry name" value="TRX_family"/>
    <property type="match status" value="1"/>
</dbReference>
<sequence length="358" mass="42080">MSSQVKAVSKKSNKGVIELTDSSNVKSMIIMNDIVIMFFYKTGYPCYELQNKKIDETIKDVKKTYPRLKNIVIGKINCDTEKNLVSRYISYSHPALLIYRNGQEVKRIHGTPMDKYIFPELDDPIKPFSNIEELDNFDKTKHLIIGYFDEEGMPEYEIFRLVAHNLKDYCQFAVRYGYFFNNEKSNYKRPPNQPTIIFTPDTVTRLTSNRETYKGCVKNYDELNLWAHKKCMVREITLENYDELRKDKPDNFVVLFYNPSNTAVIKDFKNIVGKDLMDQKHRATFVTADGIKFSEYLRQFGYNKKHLPFIESISFIFPNFKDIYSVGKFKAFIEGRERGIWHKGSLDAYIKSNTKKKK</sequence>
<dbReference type="GO" id="GO:0005793">
    <property type="term" value="C:endoplasmic reticulum-Golgi intermediate compartment"/>
    <property type="evidence" value="ECO:0007669"/>
    <property type="project" value="TreeGrafter"/>
</dbReference>
<dbReference type="PANTHER" id="PTHR46295:SF1">
    <property type="entry name" value="ENDOPLASMIC RETICULUM RESIDENT PROTEIN 44"/>
    <property type="match status" value="1"/>
</dbReference>
<dbReference type="GO" id="GO:0003756">
    <property type="term" value="F:protein disulfide isomerase activity"/>
    <property type="evidence" value="ECO:0007669"/>
    <property type="project" value="TreeGrafter"/>
</dbReference>
<name>A0AA39G0V3_MICHY</name>
<dbReference type="PANTHER" id="PTHR46295">
    <property type="entry name" value="ENDOPLASMIC RETICULUM RESIDENT PROTEIN 44"/>
    <property type="match status" value="1"/>
</dbReference>
<accession>A0AA39G0V3</accession>
<dbReference type="AlphaFoldDB" id="A0AA39G0V3"/>
<keyword evidence="3" id="KW-1185">Reference proteome</keyword>